<gene>
    <name evidence="1" type="ORF">NDU88_001138</name>
</gene>
<dbReference type="EMBL" id="JANPWB010000014">
    <property type="protein sequence ID" value="KAJ1095989.1"/>
    <property type="molecule type" value="Genomic_DNA"/>
</dbReference>
<evidence type="ECO:0000313" key="1">
    <source>
        <dbReference type="EMBL" id="KAJ1095989.1"/>
    </source>
</evidence>
<evidence type="ECO:0000313" key="2">
    <source>
        <dbReference type="Proteomes" id="UP001066276"/>
    </source>
</evidence>
<organism evidence="1 2">
    <name type="scientific">Pleurodeles waltl</name>
    <name type="common">Iberian ribbed newt</name>
    <dbReference type="NCBI Taxonomy" id="8319"/>
    <lineage>
        <taxon>Eukaryota</taxon>
        <taxon>Metazoa</taxon>
        <taxon>Chordata</taxon>
        <taxon>Craniata</taxon>
        <taxon>Vertebrata</taxon>
        <taxon>Euteleostomi</taxon>
        <taxon>Amphibia</taxon>
        <taxon>Batrachia</taxon>
        <taxon>Caudata</taxon>
        <taxon>Salamandroidea</taxon>
        <taxon>Salamandridae</taxon>
        <taxon>Pleurodelinae</taxon>
        <taxon>Pleurodeles</taxon>
    </lineage>
</organism>
<dbReference type="Proteomes" id="UP001066276">
    <property type="component" value="Chromosome 10"/>
</dbReference>
<reference evidence="1" key="1">
    <citation type="journal article" date="2022" name="bioRxiv">
        <title>Sequencing and chromosome-scale assembly of the giantPleurodeles waltlgenome.</title>
        <authorList>
            <person name="Brown T."/>
            <person name="Elewa A."/>
            <person name="Iarovenko S."/>
            <person name="Subramanian E."/>
            <person name="Araus A.J."/>
            <person name="Petzold A."/>
            <person name="Susuki M."/>
            <person name="Suzuki K.-i.T."/>
            <person name="Hayashi T."/>
            <person name="Toyoda A."/>
            <person name="Oliveira C."/>
            <person name="Osipova E."/>
            <person name="Leigh N.D."/>
            <person name="Simon A."/>
            <person name="Yun M.H."/>
        </authorList>
    </citation>
    <scope>NUCLEOTIDE SEQUENCE</scope>
    <source>
        <strain evidence="1">20211129_DDA</strain>
        <tissue evidence="1">Liver</tissue>
    </source>
</reference>
<name>A0AAV7M065_PLEWA</name>
<keyword evidence="2" id="KW-1185">Reference proteome</keyword>
<accession>A0AAV7M065</accession>
<dbReference type="AlphaFoldDB" id="A0AAV7M065"/>
<protein>
    <submittedName>
        <fullName evidence="1">Uncharacterized protein</fullName>
    </submittedName>
</protein>
<comment type="caution">
    <text evidence="1">The sequence shown here is derived from an EMBL/GenBank/DDBJ whole genome shotgun (WGS) entry which is preliminary data.</text>
</comment>
<sequence>MRPPLRAGTYHMSLHGWGVQGPAAGGMRQSSAAHVLPITVAIIEAPDGDSENTCIVQCYKHMRMRKARTVLRLDDCAEQQEETWAVKEEVPGWSRGFMNVFTGIQRHSRRRALTTGGVFYRRLERT</sequence>
<proteinExistence type="predicted"/>